<dbReference type="Gene3D" id="1.10.10.820">
    <property type="match status" value="1"/>
</dbReference>
<feature type="region of interest" description="Disordered" evidence="9">
    <location>
        <begin position="829"/>
        <end position="892"/>
    </location>
</feature>
<name>A0A061I1E4_CRIGR</name>
<dbReference type="Gene3D" id="1.20.120.720">
    <property type="entry name" value="Myosin VI head, motor domain, U50 subdomain"/>
    <property type="match status" value="1"/>
</dbReference>
<evidence type="ECO:0000256" key="7">
    <source>
        <dbReference type="PROSITE-ProRule" id="PRU00042"/>
    </source>
</evidence>
<feature type="domain" description="TH1" evidence="12">
    <location>
        <begin position="431"/>
        <end position="621"/>
    </location>
</feature>
<dbReference type="AlphaFoldDB" id="A0A061I1E4"/>
<evidence type="ECO:0000259" key="10">
    <source>
        <dbReference type="PROSITE" id="PS50157"/>
    </source>
</evidence>
<dbReference type="Pfam" id="PF00063">
    <property type="entry name" value="Myosin_head"/>
    <property type="match status" value="2"/>
</dbReference>
<dbReference type="InterPro" id="IPR031799">
    <property type="entry name" value="Znf-C2H2_ribbon"/>
</dbReference>
<dbReference type="PROSITE" id="PS51757">
    <property type="entry name" value="TH1"/>
    <property type="match status" value="1"/>
</dbReference>
<feature type="region of interest" description="Disordered" evidence="9">
    <location>
        <begin position="1051"/>
        <end position="1089"/>
    </location>
</feature>
<dbReference type="FunFam" id="1.20.120.720:FF:000010">
    <property type="entry name" value="Unconventional myosin-Ie"/>
    <property type="match status" value="1"/>
</dbReference>
<keyword evidence="3" id="KW-0067">ATP-binding</keyword>
<dbReference type="InterPro" id="IPR010926">
    <property type="entry name" value="Myosin_TH1"/>
</dbReference>
<evidence type="ECO:0000313" key="14">
    <source>
        <dbReference type="Proteomes" id="UP000030759"/>
    </source>
</evidence>
<feature type="compositionally biased region" description="Basic and acidic residues" evidence="9">
    <location>
        <begin position="994"/>
        <end position="1006"/>
    </location>
</feature>
<keyword evidence="7" id="KW-0862">Zinc</keyword>
<evidence type="ECO:0000256" key="5">
    <source>
        <dbReference type="ARBA" id="ARBA00023175"/>
    </source>
</evidence>
<keyword evidence="5" id="KW-0505">Motor protein</keyword>
<dbReference type="PANTHER" id="PTHR21695">
    <property type="entry name" value="ZINC FINGER PROTEIN 414"/>
    <property type="match status" value="1"/>
</dbReference>
<dbReference type="SUPFAM" id="SSF52540">
    <property type="entry name" value="P-loop containing nucleoside triphosphate hydrolases"/>
    <property type="match status" value="1"/>
</dbReference>
<dbReference type="GO" id="GO:0003779">
    <property type="term" value="F:actin binding"/>
    <property type="evidence" value="ECO:0007669"/>
    <property type="project" value="UniProtKB-KW"/>
</dbReference>
<dbReference type="Gene3D" id="3.30.160.60">
    <property type="entry name" value="Classic Zinc Finger"/>
    <property type="match status" value="1"/>
</dbReference>
<dbReference type="SMART" id="SM00242">
    <property type="entry name" value="MYSc"/>
    <property type="match status" value="1"/>
</dbReference>
<dbReference type="InterPro" id="IPR013087">
    <property type="entry name" value="Znf_C2H2_type"/>
</dbReference>
<feature type="region of interest" description="Disordered" evidence="9">
    <location>
        <begin position="659"/>
        <end position="758"/>
    </location>
</feature>
<dbReference type="InterPro" id="IPR036028">
    <property type="entry name" value="SH3-like_dom_sf"/>
</dbReference>
<feature type="domain" description="C2H2-type" evidence="10">
    <location>
        <begin position="926"/>
        <end position="955"/>
    </location>
</feature>
<dbReference type="GO" id="GO:0005524">
    <property type="term" value="F:ATP binding"/>
    <property type="evidence" value="ECO:0007669"/>
    <property type="project" value="UniProtKB-KW"/>
</dbReference>
<dbReference type="InterPro" id="IPR027417">
    <property type="entry name" value="P-loop_NTPase"/>
</dbReference>
<evidence type="ECO:0000256" key="3">
    <source>
        <dbReference type="ARBA" id="ARBA00022840"/>
    </source>
</evidence>
<evidence type="ECO:0000256" key="4">
    <source>
        <dbReference type="ARBA" id="ARBA00023123"/>
    </source>
</evidence>
<dbReference type="PROSITE" id="PS51456">
    <property type="entry name" value="MYOSIN_MOTOR"/>
    <property type="match status" value="1"/>
</dbReference>
<feature type="region of interest" description="Disordered" evidence="9">
    <location>
        <begin position="768"/>
        <end position="787"/>
    </location>
</feature>
<dbReference type="InterPro" id="IPR039882">
    <property type="entry name" value="ZN414"/>
</dbReference>
<dbReference type="PROSITE" id="PS50096">
    <property type="entry name" value="IQ"/>
    <property type="match status" value="1"/>
</dbReference>
<dbReference type="PANTHER" id="PTHR21695:SF0">
    <property type="entry name" value="ZINC FINGER PROTEIN 414"/>
    <property type="match status" value="1"/>
</dbReference>
<dbReference type="SMART" id="SM00355">
    <property type="entry name" value="ZnF_C2H2"/>
    <property type="match status" value="4"/>
</dbReference>
<dbReference type="GO" id="GO:0016459">
    <property type="term" value="C:myosin complex"/>
    <property type="evidence" value="ECO:0007669"/>
    <property type="project" value="UniProtKB-KW"/>
</dbReference>
<evidence type="ECO:0000256" key="2">
    <source>
        <dbReference type="ARBA" id="ARBA00022741"/>
    </source>
</evidence>
<dbReference type="Gene3D" id="3.40.850.10">
    <property type="entry name" value="Kinesin motor domain"/>
    <property type="match status" value="2"/>
</dbReference>
<dbReference type="EMBL" id="KE676258">
    <property type="protein sequence ID" value="ERE74098.1"/>
    <property type="molecule type" value="Genomic_DNA"/>
</dbReference>
<feature type="domain" description="Myosin motor" evidence="11">
    <location>
        <begin position="56"/>
        <end position="302"/>
    </location>
</feature>
<keyword evidence="7" id="KW-0863">Zinc-finger</keyword>
<evidence type="ECO:0000259" key="11">
    <source>
        <dbReference type="PROSITE" id="PS51456"/>
    </source>
</evidence>
<reference evidence="14" key="1">
    <citation type="journal article" date="2013" name="Nat. Biotechnol.">
        <title>Chinese hamster genome sequenced from sorted chromosomes.</title>
        <authorList>
            <person name="Brinkrolf K."/>
            <person name="Rupp O."/>
            <person name="Laux H."/>
            <person name="Kollin F."/>
            <person name="Ernst W."/>
            <person name="Linke B."/>
            <person name="Kofler R."/>
            <person name="Romand S."/>
            <person name="Hesse F."/>
            <person name="Budach W.E."/>
            <person name="Galosy S."/>
            <person name="Muller D."/>
            <person name="Noll T."/>
            <person name="Wienberg J."/>
            <person name="Jostock T."/>
            <person name="Leonard M."/>
            <person name="Grillari J."/>
            <person name="Tauch A."/>
            <person name="Goesmann A."/>
            <person name="Helk B."/>
            <person name="Mott J.E."/>
            <person name="Puhler A."/>
            <person name="Borth N."/>
        </authorList>
    </citation>
    <scope>NUCLEOTIDE SEQUENCE [LARGE SCALE GENOMIC DNA]</scope>
    <source>
        <strain evidence="14">17A/GY</strain>
    </source>
</reference>
<evidence type="ECO:0000256" key="1">
    <source>
        <dbReference type="ARBA" id="ARBA00008314"/>
    </source>
</evidence>
<organism evidence="13 14">
    <name type="scientific">Cricetulus griseus</name>
    <name type="common">Chinese hamster</name>
    <name type="synonym">Cricetulus barabensis griseus</name>
    <dbReference type="NCBI Taxonomy" id="10029"/>
    <lineage>
        <taxon>Eukaryota</taxon>
        <taxon>Metazoa</taxon>
        <taxon>Chordata</taxon>
        <taxon>Craniata</taxon>
        <taxon>Vertebrata</taxon>
        <taxon>Euteleostomi</taxon>
        <taxon>Mammalia</taxon>
        <taxon>Eutheria</taxon>
        <taxon>Euarchontoglires</taxon>
        <taxon>Glires</taxon>
        <taxon>Rodentia</taxon>
        <taxon>Myomorpha</taxon>
        <taxon>Muroidea</taxon>
        <taxon>Cricetidae</taxon>
        <taxon>Cricetinae</taxon>
        <taxon>Cricetulus</taxon>
    </lineage>
</organism>
<evidence type="ECO:0000256" key="8">
    <source>
        <dbReference type="PROSITE-ProRule" id="PRU00782"/>
    </source>
</evidence>
<keyword evidence="6 8" id="KW-0009">Actin-binding</keyword>
<accession>A0A061I1E4</accession>
<dbReference type="Pfam" id="PF15909">
    <property type="entry name" value="zf-C2H2_8"/>
    <property type="match status" value="1"/>
</dbReference>
<dbReference type="PROSITE" id="PS50157">
    <property type="entry name" value="ZINC_FINGER_C2H2_2"/>
    <property type="match status" value="1"/>
</dbReference>
<keyword evidence="4 8" id="KW-0518">Myosin</keyword>
<gene>
    <name evidence="13" type="ORF">H671_5g13704</name>
</gene>
<dbReference type="GO" id="GO:0008270">
    <property type="term" value="F:zinc ion binding"/>
    <property type="evidence" value="ECO:0007669"/>
    <property type="project" value="UniProtKB-KW"/>
</dbReference>
<protein>
    <submittedName>
        <fullName evidence="13">Myosin-If-like protein</fullName>
    </submittedName>
</protein>
<evidence type="ECO:0000313" key="13">
    <source>
        <dbReference type="EMBL" id="ERE74098.1"/>
    </source>
</evidence>
<evidence type="ECO:0000259" key="12">
    <source>
        <dbReference type="PROSITE" id="PS51757"/>
    </source>
</evidence>
<comment type="caution">
    <text evidence="8">Lacks conserved residue(s) required for the propagation of feature annotation.</text>
</comment>
<dbReference type="FunFam" id="1.10.10.820:FF:000001">
    <property type="entry name" value="Myosin heavy chain"/>
    <property type="match status" value="1"/>
</dbReference>
<keyword evidence="7" id="KW-0479">Metal-binding</keyword>
<dbReference type="Proteomes" id="UP000030759">
    <property type="component" value="Unassembled WGS sequence"/>
</dbReference>
<dbReference type="PROSITE" id="PS00028">
    <property type="entry name" value="ZINC_FINGER_C2H2_1"/>
    <property type="match status" value="2"/>
</dbReference>
<feature type="compositionally biased region" description="Low complexity" evidence="9">
    <location>
        <begin position="864"/>
        <end position="874"/>
    </location>
</feature>
<keyword evidence="2" id="KW-0547">Nucleotide-binding</keyword>
<dbReference type="InterPro" id="IPR036961">
    <property type="entry name" value="Kinesin_motor_dom_sf"/>
</dbReference>
<feature type="region of interest" description="Disordered" evidence="9">
    <location>
        <begin position="984"/>
        <end position="1012"/>
    </location>
</feature>
<dbReference type="SUPFAM" id="SSF50044">
    <property type="entry name" value="SH3-domain"/>
    <property type="match status" value="1"/>
</dbReference>
<dbReference type="Pfam" id="PF06017">
    <property type="entry name" value="Myosin_TH1"/>
    <property type="match status" value="1"/>
</dbReference>
<dbReference type="Gene3D" id="2.30.30.40">
    <property type="entry name" value="SH3 Domains"/>
    <property type="match status" value="1"/>
</dbReference>
<dbReference type="InterPro" id="IPR001609">
    <property type="entry name" value="Myosin_head_motor_dom-like"/>
</dbReference>
<evidence type="ECO:0000256" key="9">
    <source>
        <dbReference type="SAM" id="MobiDB-lite"/>
    </source>
</evidence>
<dbReference type="GO" id="GO:0003774">
    <property type="term" value="F:cytoskeletal motor activity"/>
    <property type="evidence" value="ECO:0007669"/>
    <property type="project" value="InterPro"/>
</dbReference>
<sequence>MGSKERFHWQSHNVKQSGVDDMVLLSQISEDAIVSNLRKRFMDDYIFMPYFTDREIDLYQGAAQYENPPHIYALTDNMYRNMLIDCENQCVIISSGTKEMAQPGKYFEIQFSRGGEPDGGKISNFLLEKSRVVMQNENERNFHIYYQLLEGASQEQQQNLGLMTPDYYYYLNQSDTYKVEGTDDRSDFSETLNAMQVIGIPTNVQQLVLQLVAGILHLGNISFCEEGNYARVESADLLAFPAYLLGIDSGRLQEKLTSRKMDSKWGGRSESIDVTLNVEQAAYTRDALAKGLYARLFDFLVEEEYVQEGIRWTPIEYFNNKIVCDLIENKLVSYDVSGFCERNRDVLFSDLIELMQSSDQVLSHACMLAWLLIPALGSKSKQISLFLLEEMRERKFDGFARTIQKAWRRHIAVRKYEEMREEASNILLNKKERRRNSINRNFVGDYLGLEERPELRQFLAKRERVDFADSIIKYDRRFKPIKRDLILTPKCVYVIGREKVKKGPEKGMVREVLKKKLEIQALRGVSLSTRQDDFFILQEEAADSFLESIFKTEFVSLLCKRFEEAAHKPLPLTFSDTYAPPLTTNSRPKLSIPYLPQGPRHGLGVEEEPQMAPSRSLLSPRLQFRVKKEGWGGGSTRNVTFSRGTSDLAVLKAGGRTLTISIGDGLPKSTKPTRKGLAQGRPRRSAQAPTRAAPGTPRGMNRNGVPPSSQVGPLPLEITSERSAQRPPRGPPSSTLGASRRPRAQPPSEHNTEFLNVPDQGVAGMQRKRSIGQRPVPGVGRPKPQPRIHVPRCRALYQYIGQDVDELSFNVNEVIEILMEDVAATATFSSVEEPGPNPTAVPSAWDRGGPPQLVASPAPDSCQSGSTSTGVGTSEDLRLPRRRPPPGKQIPCSSPGCCLSFPSIRDLAQHLRTHCPPTQSLEGKLFRCSALSCTESFPSMQELVAHGKMHYKPNRYFKCENCLLRFRTHRSLFKHLHVCAEHAQSPAPPQPPALDKEPPVPERPPESDPASALSLPFPLLEPFTSAPSGPFLPYLNPAPFGLSPPRLRPFLAAAPGPPASSTAIWKKSQGATGSPRRPQGGPDAPSGYAAPSRIVWEHTRGRYSCMQCDFSTASRPAITLHLQDHRPGASAALAPGSLPADTLADTSHLLSWVL</sequence>
<proteinExistence type="inferred from homology"/>
<evidence type="ECO:0000256" key="6">
    <source>
        <dbReference type="ARBA" id="ARBA00023203"/>
    </source>
</evidence>
<comment type="similarity">
    <text evidence="1 8">Belongs to the TRAFAC class myosin-kinesin ATPase superfamily. Myosin family.</text>
</comment>